<feature type="domain" description="PAS" evidence="10">
    <location>
        <begin position="178"/>
        <end position="248"/>
    </location>
</feature>
<dbReference type="SMART" id="SM00448">
    <property type="entry name" value="REC"/>
    <property type="match status" value="1"/>
</dbReference>
<dbReference type="InterPro" id="IPR029016">
    <property type="entry name" value="GAF-like_dom_sf"/>
</dbReference>
<dbReference type="SMART" id="SM00086">
    <property type="entry name" value="PAC"/>
    <property type="match status" value="1"/>
</dbReference>
<evidence type="ECO:0000256" key="1">
    <source>
        <dbReference type="ARBA" id="ARBA00000085"/>
    </source>
</evidence>
<dbReference type="PANTHER" id="PTHR43065">
    <property type="entry name" value="SENSOR HISTIDINE KINASE"/>
    <property type="match status" value="1"/>
</dbReference>
<dbReference type="Gene3D" id="3.30.450.20">
    <property type="entry name" value="PAS domain"/>
    <property type="match status" value="1"/>
</dbReference>
<dbReference type="InterPro" id="IPR003018">
    <property type="entry name" value="GAF"/>
</dbReference>
<dbReference type="InterPro" id="IPR011006">
    <property type="entry name" value="CheY-like_superfamily"/>
</dbReference>
<dbReference type="Pfam" id="PF01590">
    <property type="entry name" value="GAF"/>
    <property type="match status" value="1"/>
</dbReference>
<feature type="domain" description="PAC" evidence="11">
    <location>
        <begin position="251"/>
        <end position="303"/>
    </location>
</feature>
<keyword evidence="13" id="KW-1185">Reference proteome</keyword>
<dbReference type="InterPro" id="IPR003594">
    <property type="entry name" value="HATPase_dom"/>
</dbReference>
<evidence type="ECO:0000313" key="13">
    <source>
        <dbReference type="Proteomes" id="UP000765160"/>
    </source>
</evidence>
<dbReference type="Gene3D" id="3.30.565.10">
    <property type="entry name" value="Histidine kinase-like ATPase, C-terminal domain"/>
    <property type="match status" value="1"/>
</dbReference>
<dbReference type="InterPro" id="IPR001610">
    <property type="entry name" value="PAC"/>
</dbReference>
<reference evidence="12 13" key="1">
    <citation type="submission" date="2020-03" db="EMBL/GenBank/DDBJ databases">
        <title>Roseomonas selenitidurans sp. nov. isolated from soil.</title>
        <authorList>
            <person name="Liu H."/>
        </authorList>
    </citation>
    <scope>NUCLEOTIDE SEQUENCE [LARGE SCALE GENOMIC DNA]</scope>
    <source>
        <strain evidence="12 13">JCM 15073</strain>
    </source>
</reference>
<dbReference type="InterPro" id="IPR013655">
    <property type="entry name" value="PAS_fold_3"/>
</dbReference>
<feature type="coiled-coil region" evidence="7">
    <location>
        <begin position="294"/>
        <end position="339"/>
    </location>
</feature>
<dbReference type="InterPro" id="IPR003661">
    <property type="entry name" value="HisK_dim/P_dom"/>
</dbReference>
<dbReference type="InterPro" id="IPR004358">
    <property type="entry name" value="Sig_transdc_His_kin-like_C"/>
</dbReference>
<dbReference type="InterPro" id="IPR035965">
    <property type="entry name" value="PAS-like_dom_sf"/>
</dbReference>
<dbReference type="SUPFAM" id="SSF55785">
    <property type="entry name" value="PYP-like sensor domain (PAS domain)"/>
    <property type="match status" value="1"/>
</dbReference>
<dbReference type="Pfam" id="PF08447">
    <property type="entry name" value="PAS_3"/>
    <property type="match status" value="1"/>
</dbReference>
<accession>A0ABX1F7T7</accession>
<dbReference type="InterPro" id="IPR036097">
    <property type="entry name" value="HisK_dim/P_sf"/>
</dbReference>
<keyword evidence="7" id="KW-0175">Coiled coil</keyword>
<keyword evidence="4" id="KW-0808">Transferase</keyword>
<sequence length="713" mass="77815">MRQQEVLVRFGELALRCDDLDHILEQASLLVRDALGSDLAKVMELQEDGETLLVRAGVGWPPGIVGQVRVKAERGSSEGFALRKGEPAVSPDIDAEERFTYPAFIRDTGVRALVNVIIIGGEGRPPYGILQVDSLRPREFSDTDISFLRSYANLLAAAVDRLRVAAEQEAAQQALRESEDHHRASVELNPQIPWTADANGRITGFSDRWLDLTGQTREEALRTSWRDSPHPEDRERLEGAWRNAVRSGQPFDMEARIRTASGDYRWLRARAAPRHGPQGTIVGWYGTLEDIEDRKRLENALHALNDALEQRVIERTEALEREQQQRAAAEEKLRQAQKMEAVGQLTGGIAHDFNNLLTAIIGSLSFMEKRRAQGRIGELDRYIAAAQSAAKRAAALTHRLLAFSRRQTLDPRPTDINQLVRGLEEMIRRTVGPEVEVEVALRAGLWTALVDRNQMENALLNLCINARDAMPDGGRLRIETAHAWVDPLMAEEWDLTAGAYVTLTVTDTGTGMPPEVVERAFDPFFTTKPLGKGTGLGLSMIYGFVRQSGGHVRIDSAPGQGTSAVLYLPRHSGAAAAAEAPPGATMAAAAAPGRTVLVVDDEPAIRSLVTEVLEDMGCSTLQAADGATGLNALRAAGQVELLVTDVGLPGGMNGRQVAEAARALRPGLKVLLITGYAESAVIGEVALEPGIELLTKPFVMDDLARRMRRMLAA</sequence>
<protein>
    <recommendedName>
        <fullName evidence="2">histidine kinase</fullName>
        <ecNumber evidence="2">2.7.13.3</ecNumber>
    </recommendedName>
</protein>
<feature type="domain" description="Response regulatory" evidence="9">
    <location>
        <begin position="595"/>
        <end position="711"/>
    </location>
</feature>
<evidence type="ECO:0000256" key="3">
    <source>
        <dbReference type="ARBA" id="ARBA00022553"/>
    </source>
</evidence>
<dbReference type="SUPFAM" id="SSF47384">
    <property type="entry name" value="Homodimeric domain of signal transducing histidine kinase"/>
    <property type="match status" value="1"/>
</dbReference>
<feature type="modified residue" description="4-aspartylphosphate" evidence="6">
    <location>
        <position position="645"/>
    </location>
</feature>
<dbReference type="Pfam" id="PF02518">
    <property type="entry name" value="HATPase_c"/>
    <property type="match status" value="1"/>
</dbReference>
<dbReference type="EMBL" id="JAAVTX010000009">
    <property type="protein sequence ID" value="NKE48304.1"/>
    <property type="molecule type" value="Genomic_DNA"/>
</dbReference>
<evidence type="ECO:0000256" key="2">
    <source>
        <dbReference type="ARBA" id="ARBA00012438"/>
    </source>
</evidence>
<dbReference type="Gene3D" id="3.40.50.2300">
    <property type="match status" value="1"/>
</dbReference>
<keyword evidence="3 6" id="KW-0597">Phosphoprotein</keyword>
<dbReference type="Pfam" id="PF00072">
    <property type="entry name" value="Response_reg"/>
    <property type="match status" value="1"/>
</dbReference>
<evidence type="ECO:0000259" key="9">
    <source>
        <dbReference type="PROSITE" id="PS50110"/>
    </source>
</evidence>
<dbReference type="EC" id="2.7.13.3" evidence="2"/>
<gene>
    <name evidence="12" type="ORF">HB662_26240</name>
</gene>
<dbReference type="SUPFAM" id="SSF55781">
    <property type="entry name" value="GAF domain-like"/>
    <property type="match status" value="1"/>
</dbReference>
<dbReference type="InterPro" id="IPR001789">
    <property type="entry name" value="Sig_transdc_resp-reg_receiver"/>
</dbReference>
<dbReference type="PROSITE" id="PS50109">
    <property type="entry name" value="HIS_KIN"/>
    <property type="match status" value="1"/>
</dbReference>
<evidence type="ECO:0000256" key="4">
    <source>
        <dbReference type="ARBA" id="ARBA00022679"/>
    </source>
</evidence>
<dbReference type="CDD" id="cd00082">
    <property type="entry name" value="HisKA"/>
    <property type="match status" value="1"/>
</dbReference>
<evidence type="ECO:0000259" key="11">
    <source>
        <dbReference type="PROSITE" id="PS50113"/>
    </source>
</evidence>
<evidence type="ECO:0000313" key="12">
    <source>
        <dbReference type="EMBL" id="NKE48304.1"/>
    </source>
</evidence>
<evidence type="ECO:0000256" key="5">
    <source>
        <dbReference type="ARBA" id="ARBA00022777"/>
    </source>
</evidence>
<dbReference type="PRINTS" id="PR00344">
    <property type="entry name" value="BCTRLSENSOR"/>
</dbReference>
<dbReference type="PROSITE" id="PS50112">
    <property type="entry name" value="PAS"/>
    <property type="match status" value="1"/>
</dbReference>
<dbReference type="SUPFAM" id="SSF52172">
    <property type="entry name" value="CheY-like"/>
    <property type="match status" value="1"/>
</dbReference>
<dbReference type="InterPro" id="IPR036890">
    <property type="entry name" value="HATPase_C_sf"/>
</dbReference>
<dbReference type="PROSITE" id="PS50113">
    <property type="entry name" value="PAC"/>
    <property type="match status" value="1"/>
</dbReference>
<comment type="caution">
    <text evidence="12">The sequence shown here is derived from an EMBL/GenBank/DDBJ whole genome shotgun (WGS) entry which is preliminary data.</text>
</comment>
<dbReference type="SMART" id="SM00091">
    <property type="entry name" value="PAS"/>
    <property type="match status" value="1"/>
</dbReference>
<dbReference type="InterPro" id="IPR000014">
    <property type="entry name" value="PAS"/>
</dbReference>
<name>A0ABX1F7T7_9PROT</name>
<dbReference type="InterPro" id="IPR000700">
    <property type="entry name" value="PAS-assoc_C"/>
</dbReference>
<dbReference type="SMART" id="SM00065">
    <property type="entry name" value="GAF"/>
    <property type="match status" value="1"/>
</dbReference>
<dbReference type="Proteomes" id="UP000765160">
    <property type="component" value="Unassembled WGS sequence"/>
</dbReference>
<dbReference type="CDD" id="cd18161">
    <property type="entry name" value="REC_hyHK_blue-like"/>
    <property type="match status" value="1"/>
</dbReference>
<dbReference type="SUPFAM" id="SSF55874">
    <property type="entry name" value="ATPase domain of HSP90 chaperone/DNA topoisomerase II/histidine kinase"/>
    <property type="match status" value="1"/>
</dbReference>
<keyword evidence="5" id="KW-0418">Kinase</keyword>
<feature type="domain" description="Histidine kinase" evidence="8">
    <location>
        <begin position="348"/>
        <end position="572"/>
    </location>
</feature>
<organism evidence="12 13">
    <name type="scientific">Falsiroseomonas frigidaquae</name>
    <dbReference type="NCBI Taxonomy" id="487318"/>
    <lineage>
        <taxon>Bacteria</taxon>
        <taxon>Pseudomonadati</taxon>
        <taxon>Pseudomonadota</taxon>
        <taxon>Alphaproteobacteria</taxon>
        <taxon>Acetobacterales</taxon>
        <taxon>Roseomonadaceae</taxon>
        <taxon>Falsiroseomonas</taxon>
    </lineage>
</organism>
<dbReference type="Pfam" id="PF00512">
    <property type="entry name" value="HisKA"/>
    <property type="match status" value="1"/>
</dbReference>
<proteinExistence type="predicted"/>
<evidence type="ECO:0000256" key="6">
    <source>
        <dbReference type="PROSITE-ProRule" id="PRU00169"/>
    </source>
</evidence>
<evidence type="ECO:0000259" key="8">
    <source>
        <dbReference type="PROSITE" id="PS50109"/>
    </source>
</evidence>
<dbReference type="SMART" id="SM00388">
    <property type="entry name" value="HisKA"/>
    <property type="match status" value="1"/>
</dbReference>
<dbReference type="Gene3D" id="3.30.450.40">
    <property type="match status" value="1"/>
</dbReference>
<comment type="catalytic activity">
    <reaction evidence="1">
        <text>ATP + protein L-histidine = ADP + protein N-phospho-L-histidine.</text>
        <dbReference type="EC" id="2.7.13.3"/>
    </reaction>
</comment>
<dbReference type="InterPro" id="IPR005467">
    <property type="entry name" value="His_kinase_dom"/>
</dbReference>
<evidence type="ECO:0000259" key="10">
    <source>
        <dbReference type="PROSITE" id="PS50112"/>
    </source>
</evidence>
<dbReference type="NCBIfam" id="TIGR00229">
    <property type="entry name" value="sensory_box"/>
    <property type="match status" value="1"/>
</dbReference>
<dbReference type="SMART" id="SM00387">
    <property type="entry name" value="HATPase_c"/>
    <property type="match status" value="1"/>
</dbReference>
<dbReference type="PANTHER" id="PTHR43065:SF42">
    <property type="entry name" value="TWO-COMPONENT SENSOR PPRA"/>
    <property type="match status" value="1"/>
</dbReference>
<dbReference type="CDD" id="cd00130">
    <property type="entry name" value="PAS"/>
    <property type="match status" value="1"/>
</dbReference>
<dbReference type="PROSITE" id="PS50110">
    <property type="entry name" value="RESPONSE_REGULATORY"/>
    <property type="match status" value="1"/>
</dbReference>
<dbReference type="Gene3D" id="1.10.287.130">
    <property type="match status" value="1"/>
</dbReference>
<evidence type="ECO:0000256" key="7">
    <source>
        <dbReference type="SAM" id="Coils"/>
    </source>
</evidence>